<accession>A0A1G2CUQ3</accession>
<sequence length="120" mass="13870">MPIITKEDIIDAIDEKNENRLDMLTDFWQLQVEEEGGKESKNLVVYTFTCAKMLYGAKAYQDTLDWLDAVGLEIAKLFGEEGEQYVAFIENEDIENLRMEALDKSSIEEEEEEDDFGDDE</sequence>
<reference evidence="2 3" key="1">
    <citation type="journal article" date="2016" name="Nat. Commun.">
        <title>Thousands of microbial genomes shed light on interconnected biogeochemical processes in an aquifer system.</title>
        <authorList>
            <person name="Anantharaman K."/>
            <person name="Brown C.T."/>
            <person name="Hug L.A."/>
            <person name="Sharon I."/>
            <person name="Castelle C.J."/>
            <person name="Probst A.J."/>
            <person name="Thomas B.C."/>
            <person name="Singh A."/>
            <person name="Wilkins M.J."/>
            <person name="Karaoz U."/>
            <person name="Brodie E.L."/>
            <person name="Williams K.H."/>
            <person name="Hubbard S.S."/>
            <person name="Banfield J.F."/>
        </authorList>
    </citation>
    <scope>NUCLEOTIDE SEQUENCE [LARGE SCALE GENOMIC DNA]</scope>
</reference>
<evidence type="ECO:0000313" key="2">
    <source>
        <dbReference type="EMBL" id="OGZ05095.1"/>
    </source>
</evidence>
<dbReference type="AlphaFoldDB" id="A0A1G2CUQ3"/>
<organism evidence="2 3">
    <name type="scientific">Candidatus Lloydbacteria bacterium RIFCSPHIGHO2_01_FULL_49_22</name>
    <dbReference type="NCBI Taxonomy" id="1798658"/>
    <lineage>
        <taxon>Bacteria</taxon>
        <taxon>Candidatus Lloydiibacteriota</taxon>
    </lineage>
</organism>
<protein>
    <submittedName>
        <fullName evidence="2">Uncharacterized protein</fullName>
    </submittedName>
</protein>
<proteinExistence type="predicted"/>
<evidence type="ECO:0000313" key="3">
    <source>
        <dbReference type="Proteomes" id="UP000177122"/>
    </source>
</evidence>
<feature type="compositionally biased region" description="Acidic residues" evidence="1">
    <location>
        <begin position="108"/>
        <end position="120"/>
    </location>
</feature>
<name>A0A1G2CUQ3_9BACT</name>
<dbReference type="Proteomes" id="UP000177122">
    <property type="component" value="Unassembled WGS sequence"/>
</dbReference>
<dbReference type="EMBL" id="MHLI01000015">
    <property type="protein sequence ID" value="OGZ05095.1"/>
    <property type="molecule type" value="Genomic_DNA"/>
</dbReference>
<evidence type="ECO:0000256" key="1">
    <source>
        <dbReference type="SAM" id="MobiDB-lite"/>
    </source>
</evidence>
<comment type="caution">
    <text evidence="2">The sequence shown here is derived from an EMBL/GenBank/DDBJ whole genome shotgun (WGS) entry which is preliminary data.</text>
</comment>
<gene>
    <name evidence="2" type="ORF">A2845_02115</name>
</gene>
<feature type="region of interest" description="Disordered" evidence="1">
    <location>
        <begin position="101"/>
        <end position="120"/>
    </location>
</feature>